<keyword evidence="2" id="KW-0812">Transmembrane</keyword>
<keyword evidence="2" id="KW-0472">Membrane</keyword>
<accession>A0A2U1TAX3</accession>
<feature type="signal peptide" evidence="3">
    <location>
        <begin position="1"/>
        <end position="22"/>
    </location>
</feature>
<dbReference type="InterPro" id="IPR046112">
    <property type="entry name" value="DUF6049"/>
</dbReference>
<protein>
    <recommendedName>
        <fullName evidence="6">2-oxoglutarate dehydrogenase</fullName>
    </recommendedName>
</protein>
<comment type="caution">
    <text evidence="4">The sequence shown here is derived from an EMBL/GenBank/DDBJ whole genome shotgun (WGS) entry which is preliminary data.</text>
</comment>
<dbReference type="EMBL" id="QEFB01000017">
    <property type="protein sequence ID" value="PWC06024.1"/>
    <property type="molecule type" value="Genomic_DNA"/>
</dbReference>
<evidence type="ECO:0000256" key="1">
    <source>
        <dbReference type="SAM" id="MobiDB-lite"/>
    </source>
</evidence>
<evidence type="ECO:0000256" key="2">
    <source>
        <dbReference type="SAM" id="Phobius"/>
    </source>
</evidence>
<evidence type="ECO:0000313" key="5">
    <source>
        <dbReference type="Proteomes" id="UP000244962"/>
    </source>
</evidence>
<evidence type="ECO:0008006" key="6">
    <source>
        <dbReference type="Google" id="ProtNLM"/>
    </source>
</evidence>
<keyword evidence="2" id="KW-1133">Transmembrane helix</keyword>
<proteinExistence type="predicted"/>
<name>A0A2U1TAX3_9MICO</name>
<dbReference type="AlphaFoldDB" id="A0A2U1TAX3"/>
<dbReference type="Pfam" id="PF19516">
    <property type="entry name" value="DUF6049"/>
    <property type="match status" value="1"/>
</dbReference>
<dbReference type="Proteomes" id="UP000244962">
    <property type="component" value="Unassembled WGS sequence"/>
</dbReference>
<reference evidence="5" key="1">
    <citation type="submission" date="2018-04" db="EMBL/GenBank/DDBJ databases">
        <authorList>
            <person name="Liu S."/>
            <person name="Wang Z."/>
            <person name="Li J."/>
        </authorList>
    </citation>
    <scope>NUCLEOTIDE SEQUENCE [LARGE SCALE GENOMIC DNA]</scope>
    <source>
        <strain evidence="5">622</strain>
    </source>
</reference>
<keyword evidence="3" id="KW-0732">Signal</keyword>
<evidence type="ECO:0000256" key="3">
    <source>
        <dbReference type="SAM" id="SignalP"/>
    </source>
</evidence>
<feature type="transmembrane region" description="Helical" evidence="2">
    <location>
        <begin position="664"/>
        <end position="683"/>
    </location>
</feature>
<evidence type="ECO:0000313" key="4">
    <source>
        <dbReference type="EMBL" id="PWC06024.1"/>
    </source>
</evidence>
<gene>
    <name evidence="4" type="ORF">DF223_13385</name>
</gene>
<sequence>MRVLLATVVGLLSLGATPPALASEPPATARAVTAPSAAAVEDVSVSIRQSASFIGAGGTMAVTVTVENTTPVPVADGSLTLRSSTDSITSRDTLTEWLDPSTKADTDRTLSEVPVPALQPGATHTITPIEVSAASLGLTVGGVYPIDAVFTSAETVVEARDTIVYSPDPAATPLGIAVVMPITAPPGTTGLLTADALAFYTSPNGVLTRQLDGVIDRPVALGIDPMIIASIRALGDAAPASAVAWLDTLSRATNETFPLQYADADPAVQAQAGIPNLLSPTSLLFGLDPENFAGEPTDDTGTGEPVPGETETPSPDPAPDENPLPTLAELTEWPYTTTGIVWPADNTVVSTDLPVFAASGATSTLLSSGNVASTASYTPGAASRVGDAALIVSDAAASEALRGAVTAISTDEQQDALADLAAQIMVVGSERSAPDRSLVLTLDRGWPPSSARLSEALSALATLPLVASTSLSAAASAEPATVTMVDTPEDAGRTATAARFSAREAEIASFATVLADPTLLTGEERAEILALLAVAWRDNPADWDAAVLEHDEQTAAILDSVSITATTQINMVSNQTSLPFSVRNDFDQPVTVVLQASTSSLKLSVDAAVTQTIPANSRETVRVPVQARLGNGDVSVRVQLYSPQNAVIGGSVQVPVSVRADWEGIGAAVIGGLIVALFLGGLVRTIRKRRHAKAQHMSTESGNE</sequence>
<feature type="chain" id="PRO_5015726179" description="2-oxoglutarate dehydrogenase" evidence="3">
    <location>
        <begin position="23"/>
        <end position="704"/>
    </location>
</feature>
<feature type="region of interest" description="Disordered" evidence="1">
    <location>
        <begin position="288"/>
        <end position="326"/>
    </location>
</feature>
<organism evidence="4 5">
    <name type="scientific">Mycetocola zhujimingii</name>
    <dbReference type="NCBI Taxonomy" id="2079792"/>
    <lineage>
        <taxon>Bacteria</taxon>
        <taxon>Bacillati</taxon>
        <taxon>Actinomycetota</taxon>
        <taxon>Actinomycetes</taxon>
        <taxon>Micrococcales</taxon>
        <taxon>Microbacteriaceae</taxon>
        <taxon>Mycetocola</taxon>
    </lineage>
</organism>
<keyword evidence="5" id="KW-1185">Reference proteome</keyword>